<dbReference type="SUPFAM" id="SSF51182">
    <property type="entry name" value="RmlC-like cupins"/>
    <property type="match status" value="1"/>
</dbReference>
<dbReference type="InterPro" id="IPR011051">
    <property type="entry name" value="RmlC_Cupin_sf"/>
</dbReference>
<gene>
    <name evidence="4" type="ORF">FNH05_12905</name>
</gene>
<evidence type="ECO:0000313" key="4">
    <source>
        <dbReference type="EMBL" id="TVT52482.1"/>
    </source>
</evidence>
<dbReference type="InterPro" id="IPR014710">
    <property type="entry name" value="RmlC-like_jellyroll"/>
</dbReference>
<keyword evidence="5" id="KW-1185">Reference proteome</keyword>
<dbReference type="PANTHER" id="PTHR35848:SF6">
    <property type="entry name" value="CUPIN TYPE-2 DOMAIN-CONTAINING PROTEIN"/>
    <property type="match status" value="1"/>
</dbReference>
<evidence type="ECO:0000256" key="1">
    <source>
        <dbReference type="ARBA" id="ARBA00022723"/>
    </source>
</evidence>
<dbReference type="InterPro" id="IPR051610">
    <property type="entry name" value="GPI/OXD"/>
</dbReference>
<evidence type="ECO:0000256" key="2">
    <source>
        <dbReference type="SAM" id="MobiDB-lite"/>
    </source>
</evidence>
<dbReference type="Proteomes" id="UP000320011">
    <property type="component" value="Unassembled WGS sequence"/>
</dbReference>
<protein>
    <submittedName>
        <fullName evidence="4">Cupin domain-containing protein</fullName>
    </submittedName>
</protein>
<dbReference type="RefSeq" id="WP_144587803.1">
    <property type="nucleotide sequence ID" value="NZ_VJWX01000101.1"/>
</dbReference>
<dbReference type="Pfam" id="PF07883">
    <property type="entry name" value="Cupin_2"/>
    <property type="match status" value="1"/>
</dbReference>
<organism evidence="4 5">
    <name type="scientific">Amycolatopsis rhizosphaerae</name>
    <dbReference type="NCBI Taxonomy" id="2053003"/>
    <lineage>
        <taxon>Bacteria</taxon>
        <taxon>Bacillati</taxon>
        <taxon>Actinomycetota</taxon>
        <taxon>Actinomycetes</taxon>
        <taxon>Pseudonocardiales</taxon>
        <taxon>Pseudonocardiaceae</taxon>
        <taxon>Amycolatopsis</taxon>
    </lineage>
</organism>
<reference evidence="4 5" key="1">
    <citation type="submission" date="2019-07" db="EMBL/GenBank/DDBJ databases">
        <authorList>
            <person name="Duangmal K."/>
            <person name="Teo W.F.A."/>
        </authorList>
    </citation>
    <scope>NUCLEOTIDE SEQUENCE [LARGE SCALE GENOMIC DNA]</scope>
    <source>
        <strain evidence="4 5">TBRC 6029</strain>
    </source>
</reference>
<proteinExistence type="predicted"/>
<accession>A0A558CUU0</accession>
<dbReference type="GO" id="GO:0046872">
    <property type="term" value="F:metal ion binding"/>
    <property type="evidence" value="ECO:0007669"/>
    <property type="project" value="UniProtKB-KW"/>
</dbReference>
<dbReference type="EMBL" id="VJWX01000101">
    <property type="protein sequence ID" value="TVT52482.1"/>
    <property type="molecule type" value="Genomic_DNA"/>
</dbReference>
<evidence type="ECO:0000313" key="5">
    <source>
        <dbReference type="Proteomes" id="UP000320011"/>
    </source>
</evidence>
<dbReference type="Gene3D" id="2.60.120.10">
    <property type="entry name" value="Jelly Rolls"/>
    <property type="match status" value="1"/>
</dbReference>
<name>A0A558CUU0_9PSEU</name>
<feature type="domain" description="Cupin type-2" evidence="3">
    <location>
        <begin position="42"/>
        <end position="105"/>
    </location>
</feature>
<reference evidence="4 5" key="2">
    <citation type="submission" date="2019-08" db="EMBL/GenBank/DDBJ databases">
        <title>Amycolatopsis acidicola sp. nov., isolated from peat swamp forest soil.</title>
        <authorList>
            <person name="Srisuk N."/>
        </authorList>
    </citation>
    <scope>NUCLEOTIDE SEQUENCE [LARGE SCALE GENOMIC DNA]</scope>
    <source>
        <strain evidence="4 5">TBRC 6029</strain>
    </source>
</reference>
<evidence type="ECO:0000259" key="3">
    <source>
        <dbReference type="Pfam" id="PF07883"/>
    </source>
</evidence>
<keyword evidence="1" id="KW-0479">Metal-binding</keyword>
<comment type="caution">
    <text evidence="4">The sequence shown here is derived from an EMBL/GenBank/DDBJ whole genome shotgun (WGS) entry which is preliminary data.</text>
</comment>
<dbReference type="AlphaFoldDB" id="A0A558CUU0"/>
<feature type="region of interest" description="Disordered" evidence="2">
    <location>
        <begin position="130"/>
        <end position="150"/>
    </location>
</feature>
<dbReference type="PANTHER" id="PTHR35848">
    <property type="entry name" value="OXALATE-BINDING PROTEIN"/>
    <property type="match status" value="1"/>
</dbReference>
<sequence>MSMPPIVRRFDDLTPFLISPRDTVKLALLAGPSDGTAASVFFEVWEPGGAQPDNSHPESTEIFVVLSGQGLAHSDEHDVAIGAGDVLVLPPGSVHRIENTSATERLYAVTIMAEDAGAMPGGFARLVASGTPADWDGTDRPTLARTPERH</sequence>
<dbReference type="OrthoDB" id="3231985at2"/>
<dbReference type="InterPro" id="IPR013096">
    <property type="entry name" value="Cupin_2"/>
</dbReference>